<evidence type="ECO:0000313" key="2">
    <source>
        <dbReference type="EMBL" id="MPM92781.1"/>
    </source>
</evidence>
<gene>
    <name evidence="2" type="ORF">SDC9_139917</name>
</gene>
<keyword evidence="1" id="KW-0472">Membrane</keyword>
<sequence length="56" mass="6893">MELMADNYLKIKDWLSIVLILMIIVMNWMKWVITKNFPDQEKVEKQEKLVQLNWKI</sequence>
<keyword evidence="1" id="KW-1133">Transmembrane helix</keyword>
<dbReference type="EMBL" id="VSSQ01039674">
    <property type="protein sequence ID" value="MPM92781.1"/>
    <property type="molecule type" value="Genomic_DNA"/>
</dbReference>
<dbReference type="AlphaFoldDB" id="A0A645DTZ1"/>
<reference evidence="2" key="1">
    <citation type="submission" date="2019-08" db="EMBL/GenBank/DDBJ databases">
        <authorList>
            <person name="Kucharzyk K."/>
            <person name="Murdoch R.W."/>
            <person name="Higgins S."/>
            <person name="Loffler F."/>
        </authorList>
    </citation>
    <scope>NUCLEOTIDE SEQUENCE</scope>
</reference>
<comment type="caution">
    <text evidence="2">The sequence shown here is derived from an EMBL/GenBank/DDBJ whole genome shotgun (WGS) entry which is preliminary data.</text>
</comment>
<name>A0A645DTZ1_9ZZZZ</name>
<feature type="transmembrane region" description="Helical" evidence="1">
    <location>
        <begin position="14"/>
        <end position="33"/>
    </location>
</feature>
<keyword evidence="1" id="KW-0812">Transmembrane</keyword>
<accession>A0A645DTZ1</accession>
<proteinExistence type="predicted"/>
<organism evidence="2">
    <name type="scientific">bioreactor metagenome</name>
    <dbReference type="NCBI Taxonomy" id="1076179"/>
    <lineage>
        <taxon>unclassified sequences</taxon>
        <taxon>metagenomes</taxon>
        <taxon>ecological metagenomes</taxon>
    </lineage>
</organism>
<protein>
    <submittedName>
        <fullName evidence="2">Uncharacterized protein</fullName>
    </submittedName>
</protein>
<evidence type="ECO:0000256" key="1">
    <source>
        <dbReference type="SAM" id="Phobius"/>
    </source>
</evidence>